<dbReference type="InterPro" id="IPR043689">
    <property type="entry name" value="MurL"/>
</dbReference>
<accession>A0A840DIX5</accession>
<keyword evidence="1" id="KW-0132">Cell division</keyword>
<keyword evidence="1" id="KW-0131">Cell cycle</keyword>
<comment type="similarity">
    <text evidence="1">Belongs to the MurL family.</text>
</comment>
<dbReference type="InterPro" id="IPR058741">
    <property type="entry name" value="MurL_C"/>
</dbReference>
<comment type="pathway">
    <text evidence="1">Cell wall biogenesis; peptidoglycan biosynthesis.</text>
</comment>
<dbReference type="GO" id="GO:0071555">
    <property type="term" value="P:cell wall organization"/>
    <property type="evidence" value="ECO:0007669"/>
    <property type="project" value="UniProtKB-KW"/>
</dbReference>
<gene>
    <name evidence="1" type="primary">murL</name>
    <name evidence="4" type="ORF">F5897_000985</name>
</gene>
<keyword evidence="5" id="KW-1185">Reference proteome</keyword>
<dbReference type="GO" id="GO:0008360">
    <property type="term" value="P:regulation of cell shape"/>
    <property type="evidence" value="ECO:0007669"/>
    <property type="project" value="UniProtKB-KW"/>
</dbReference>
<dbReference type="InterPro" id="IPR058740">
    <property type="entry name" value="MurL_N"/>
</dbReference>
<feature type="domain" description="MurL N-terminal" evidence="3">
    <location>
        <begin position="14"/>
        <end position="292"/>
    </location>
</feature>
<dbReference type="Pfam" id="PF26299">
    <property type="entry name" value="MurL_N"/>
    <property type="match status" value="1"/>
</dbReference>
<protein>
    <recommendedName>
        <fullName evidence="1">UDP-N-acetyl-alpha-D-muramoyl-L-alanyl-L-glutamate epimerase</fullName>
        <ecNumber evidence="1">5.1.1.23</ecNumber>
    </recommendedName>
    <alternativeName>
        <fullName evidence="1">UDP-MurNAc-L-Ala-L-Glu epimerase</fullName>
    </alternativeName>
</protein>
<dbReference type="EMBL" id="JACIFD010000008">
    <property type="protein sequence ID" value="MBB4071673.1"/>
    <property type="molecule type" value="Genomic_DNA"/>
</dbReference>
<dbReference type="Proteomes" id="UP000571183">
    <property type="component" value="Unassembled WGS sequence"/>
</dbReference>
<name>A0A840DIX5_9MICO</name>
<dbReference type="GO" id="GO:0009252">
    <property type="term" value="P:peptidoglycan biosynthetic process"/>
    <property type="evidence" value="ECO:0007669"/>
    <property type="project" value="UniProtKB-UniRule"/>
</dbReference>
<dbReference type="HAMAP" id="MF_02209">
    <property type="entry name" value="MurL"/>
    <property type="match status" value="1"/>
</dbReference>
<evidence type="ECO:0000313" key="4">
    <source>
        <dbReference type="EMBL" id="MBB4071673.1"/>
    </source>
</evidence>
<comment type="catalytic activity">
    <reaction evidence="1">
        <text>UDP-N-acetyl-alpha-D-muramoyl-L-alanyl-L-glutamate + ATP + H2O = UDP-N-acetyl-alpha-D-muramoyl-L-alanyl-D-glutamate + AMP + diphosphate + H(+)</text>
        <dbReference type="Rhea" id="RHEA:58812"/>
        <dbReference type="ChEBI" id="CHEBI:15377"/>
        <dbReference type="ChEBI" id="CHEBI:15378"/>
        <dbReference type="ChEBI" id="CHEBI:30616"/>
        <dbReference type="ChEBI" id="CHEBI:33019"/>
        <dbReference type="ChEBI" id="CHEBI:83900"/>
        <dbReference type="ChEBI" id="CHEBI:142725"/>
        <dbReference type="ChEBI" id="CHEBI:456215"/>
        <dbReference type="EC" id="5.1.1.23"/>
    </reaction>
</comment>
<reference evidence="4" key="1">
    <citation type="submission" date="2020-08" db="EMBL/GenBank/DDBJ databases">
        <title>Sequencing the genomes of 1000 actinobacteria strains.</title>
        <authorList>
            <person name="Klenk H.-P."/>
        </authorList>
    </citation>
    <scope>NUCLEOTIDE SEQUENCE [LARGE SCALE GENOMIC DNA]</scope>
    <source>
        <strain evidence="4">DSM 27064</strain>
    </source>
</reference>
<sequence>MQAEFTFLPPHYADKQVLLPYRALAADGSTHEFTERITFSRDLDRIPAQQLAATLRLLSLAAGLSYYKAFAPAPISVAAGLNVQEHRFLRAILRGGLGEFAFVNNIPEALNPQILALPTGRADAATTAEGAASAEVAEAESPDAGNFAATQATPPAISTALCAIGGGKDSIVSLLALQRAGVTVHGFAINPKRPMLDTADTAQVPLMTASRQLDPHLFELNKQGYPNGHVPVTAINSLIAVLTAWAHGLDAVIFSNEAGASYGNVSWHGYDINHQWSKSSAFEALLRESLPSGAPQYCSLLRPLNEIRIARNFAKQRPFHRVFTSCNRAFTMAAGADTSWCGECPKCQFIFLMLAPFLPPEELTAIFGGRNLFDEAQQVGGFLDLMGEAARQKPFECVGEPLECRVALTLAAANPAWQQTALLQHPAVAALYATEAEVAEVFAPQQERNFIPANLLETVREI</sequence>
<keyword evidence="1" id="KW-0961">Cell wall biogenesis/degradation</keyword>
<dbReference type="GO" id="GO:0005737">
    <property type="term" value="C:cytoplasm"/>
    <property type="evidence" value="ECO:0007669"/>
    <property type="project" value="UniProtKB-UniRule"/>
</dbReference>
<proteinExistence type="inferred from homology"/>
<feature type="domain" description="MurL C-terminal" evidence="2">
    <location>
        <begin position="322"/>
        <end position="427"/>
    </location>
</feature>
<evidence type="ECO:0000256" key="1">
    <source>
        <dbReference type="HAMAP-Rule" id="MF_02209"/>
    </source>
</evidence>
<dbReference type="GO" id="GO:0016855">
    <property type="term" value="F:racemase and epimerase activity, acting on amino acids and derivatives"/>
    <property type="evidence" value="ECO:0007669"/>
    <property type="project" value="UniProtKB-UniRule"/>
</dbReference>
<keyword evidence="1" id="KW-0573">Peptidoglycan synthesis</keyword>
<dbReference type="EC" id="5.1.1.23" evidence="1"/>
<organism evidence="4 5">
    <name type="scientific">Canibacter oris</name>
    <dbReference type="NCBI Taxonomy" id="1365628"/>
    <lineage>
        <taxon>Bacteria</taxon>
        <taxon>Bacillati</taxon>
        <taxon>Actinomycetota</taxon>
        <taxon>Actinomycetes</taxon>
        <taxon>Micrococcales</taxon>
        <taxon>Microbacteriaceae</taxon>
        <taxon>Canibacter</taxon>
    </lineage>
</organism>
<dbReference type="GO" id="GO:0051301">
    <property type="term" value="P:cell division"/>
    <property type="evidence" value="ECO:0007669"/>
    <property type="project" value="UniProtKB-KW"/>
</dbReference>
<dbReference type="AlphaFoldDB" id="A0A840DIX5"/>
<comment type="caution">
    <text evidence="4">The sequence shown here is derived from an EMBL/GenBank/DDBJ whole genome shotgun (WGS) entry which is preliminary data.</text>
</comment>
<dbReference type="Pfam" id="PF26298">
    <property type="entry name" value="MurL_epimerase_C"/>
    <property type="match status" value="1"/>
</dbReference>
<dbReference type="UniPathway" id="UPA00219"/>
<keyword evidence="1" id="KW-0413">Isomerase</keyword>
<evidence type="ECO:0000313" key="5">
    <source>
        <dbReference type="Proteomes" id="UP000571183"/>
    </source>
</evidence>
<comment type="function">
    <text evidence="1">Cell wall formation. Catalyzes epimerization of the terminal L-glutamate in UDP-N-acetyl-alpha-D-muramoyl-L-alanyl-L-glutamate.</text>
</comment>
<evidence type="ECO:0000259" key="2">
    <source>
        <dbReference type="Pfam" id="PF26298"/>
    </source>
</evidence>
<evidence type="ECO:0000259" key="3">
    <source>
        <dbReference type="Pfam" id="PF26299"/>
    </source>
</evidence>
<dbReference type="RefSeq" id="WP_183304686.1">
    <property type="nucleotide sequence ID" value="NZ_JACIFD010000008.1"/>
</dbReference>
<keyword evidence="1" id="KW-0133">Cell shape</keyword>